<dbReference type="Gene3D" id="3.40.50.410">
    <property type="entry name" value="von Willebrand factor, type A domain"/>
    <property type="match status" value="1"/>
</dbReference>
<accession>F5Y4T0</accession>
<dbReference type="RefSeq" id="WP_013900819.1">
    <property type="nucleotide sequence ID" value="NC_015677.1"/>
</dbReference>
<dbReference type="eggNOG" id="ENOG502Z89U">
    <property type="taxonomic scope" value="Bacteria"/>
</dbReference>
<gene>
    <name evidence="3" type="ordered locus">Rta_14950</name>
</gene>
<dbReference type="AlphaFoldDB" id="F5Y4T0"/>
<dbReference type="InterPro" id="IPR002035">
    <property type="entry name" value="VWF_A"/>
</dbReference>
<sequence length="225" mass="25022">MSAPLRRRRLLLAAALPLLASCGPQVNRHQAVYVLIDTSGTYAKELGKAQAMVNYLLGTINPGDSLAIGQVQSRSFSEKSIVAKVSLGRDPMAVNTQKRAFSQQFADFSKTVQTSKGSRYTDITGGVIQAAEYLNETQAGKKTIVIFSDMQEELDDKTQRNNIPLKLDGIHLVAVNVTKLETDNVDPRRYLGRLEWWEKRARTAGAADWKVVNDMEHLDRIFKAN</sequence>
<proteinExistence type="predicted"/>
<dbReference type="STRING" id="365046.Rta_14950"/>
<feature type="chain" id="PRO_5003329672" description="VWFA domain-containing protein" evidence="1">
    <location>
        <begin position="21"/>
        <end position="225"/>
    </location>
</feature>
<evidence type="ECO:0000256" key="1">
    <source>
        <dbReference type="SAM" id="SignalP"/>
    </source>
</evidence>
<evidence type="ECO:0000313" key="3">
    <source>
        <dbReference type="EMBL" id="AEG92586.1"/>
    </source>
</evidence>
<dbReference type="EMBL" id="CP000245">
    <property type="protein sequence ID" value="AEG92586.1"/>
    <property type="molecule type" value="Genomic_DNA"/>
</dbReference>
<organism evidence="3 4">
    <name type="scientific">Ramlibacter tataouinensis (strain ATCC BAA-407 / DSM 14655 / LMG 21543 / TTB310)</name>
    <dbReference type="NCBI Taxonomy" id="365046"/>
    <lineage>
        <taxon>Bacteria</taxon>
        <taxon>Pseudomonadati</taxon>
        <taxon>Pseudomonadota</taxon>
        <taxon>Betaproteobacteria</taxon>
        <taxon>Burkholderiales</taxon>
        <taxon>Comamonadaceae</taxon>
        <taxon>Ramlibacter</taxon>
    </lineage>
</organism>
<name>F5Y4T0_RAMTT</name>
<keyword evidence="1" id="KW-0732">Signal</keyword>
<dbReference type="HOGENOM" id="CLU_1359481_0_0_4"/>
<keyword evidence="4" id="KW-1185">Reference proteome</keyword>
<reference evidence="3 4" key="2">
    <citation type="journal article" date="2011" name="PLoS ONE">
        <title>The Cyst-Dividing Bacterium Ramlibacter tataouinensis TTB310 Genome Reveals a Well-Stocked Toolbox for Adaptation to a Desert Environment.</title>
        <authorList>
            <person name="De Luca G."/>
            <person name="Barakat M."/>
            <person name="Ortet P."/>
            <person name="Fochesato S."/>
            <person name="Jourlin-Castelli C."/>
            <person name="Ansaldi M."/>
            <person name="Py B."/>
            <person name="Fichant G."/>
            <person name="Coutinho P.M."/>
            <person name="Voulhoux R."/>
            <person name="Bastien O."/>
            <person name="Marechal E."/>
            <person name="Henrissat B."/>
            <person name="Quentin Y."/>
            <person name="Noirot P."/>
            <person name="Filloux A."/>
            <person name="Mejean V."/>
            <person name="Dubow M.S."/>
            <person name="Barras F."/>
            <person name="Barbe V."/>
            <person name="Weissenbach J."/>
            <person name="Mihalcescu I."/>
            <person name="Vermeglio A."/>
            <person name="Achouak W."/>
            <person name="Heulin T."/>
        </authorList>
    </citation>
    <scope>NUCLEOTIDE SEQUENCE [LARGE SCALE GENOMIC DNA]</scope>
    <source>
        <strain evidence="4">ATCC BAA-407 / DSM 14655 / LMG 21543 / TTB310</strain>
    </source>
</reference>
<dbReference type="PROSITE" id="PS50234">
    <property type="entry name" value="VWFA"/>
    <property type="match status" value="1"/>
</dbReference>
<evidence type="ECO:0000313" key="4">
    <source>
        <dbReference type="Proteomes" id="UP000008385"/>
    </source>
</evidence>
<dbReference type="Proteomes" id="UP000008385">
    <property type="component" value="Chromosome"/>
</dbReference>
<evidence type="ECO:0000259" key="2">
    <source>
        <dbReference type="PROSITE" id="PS50234"/>
    </source>
</evidence>
<dbReference type="KEGG" id="rta:Rta_14950"/>
<reference evidence="4" key="1">
    <citation type="submission" date="2006-01" db="EMBL/GenBank/DDBJ databases">
        <title>Genome of the cyst-dividing bacterium Ramlibacter tataouinensis.</title>
        <authorList>
            <person name="Barakat M."/>
            <person name="Ortet P."/>
            <person name="De Luca G."/>
            <person name="Jourlin-Castelli C."/>
            <person name="Ansaldi M."/>
            <person name="Py B."/>
            <person name="Fichant G."/>
            <person name="Coutinho P."/>
            <person name="Voulhoux R."/>
            <person name="Bastien O."/>
            <person name="Roy S."/>
            <person name="Marechal E."/>
            <person name="Henrissat B."/>
            <person name="Quentin Y."/>
            <person name="Noirot P."/>
            <person name="Filloux A."/>
            <person name="Mejean V."/>
            <person name="DuBow M."/>
            <person name="Barras F."/>
            <person name="Heulin T."/>
        </authorList>
    </citation>
    <scope>NUCLEOTIDE SEQUENCE [LARGE SCALE GENOMIC DNA]</scope>
    <source>
        <strain evidence="4">ATCC BAA-407 / DSM 14655 / LMG 21543 / TTB310</strain>
    </source>
</reference>
<dbReference type="InterPro" id="IPR036465">
    <property type="entry name" value="vWFA_dom_sf"/>
</dbReference>
<feature type="signal peptide" evidence="1">
    <location>
        <begin position="1"/>
        <end position="20"/>
    </location>
</feature>
<feature type="domain" description="VWFA" evidence="2">
    <location>
        <begin position="31"/>
        <end position="221"/>
    </location>
</feature>
<protein>
    <recommendedName>
        <fullName evidence="2">VWFA domain-containing protein</fullName>
    </recommendedName>
</protein>
<dbReference type="SUPFAM" id="SSF53300">
    <property type="entry name" value="vWA-like"/>
    <property type="match status" value="1"/>
</dbReference>
<dbReference type="OrthoDB" id="7627389at2"/>
<dbReference type="PROSITE" id="PS51257">
    <property type="entry name" value="PROKAR_LIPOPROTEIN"/>
    <property type="match status" value="1"/>
</dbReference>